<sequence length="408" mass="45791">MFDVQKFRKDFPILSREVRGRPLAYLDNAATTQKPRSVIRSVSRFYQKCNANIHRGIHSLSEEATLAYEKARKKTAQFIGADDAREIIFVRNTTEAINLVAFSWGKRFFKDGDAVVLTEMEHHANIIPWLILSQEKHLNIKYARIDSQGYLDLNHLWGLLDAHPSLLSLTHVSNVLGTINPLGQIIKRAHEKGVLVLVDAAQSVGHLGFNVKKYRADFLAFSGHKMLGPTGIGVLWAKREHLEKMMPFLGGGGMIDEVYWQRFTPNRCPEKFEAGTPNIAGAVGLGAAIDYLDFVGLERIYKYEEELTSYALQKLTRLDGLKIIGPENSVDRGALISFSLAGIHPHDLATILDEQGIAIRSGHHCAMPLHQKLGIPASARASFCFYNTKKEIDRLIEGIRKARQLLDR</sequence>
<accession>A0A1W9NYU3</accession>
<dbReference type="InterPro" id="IPR010970">
    <property type="entry name" value="Cys_dSase_SufS"/>
</dbReference>
<proteinExistence type="inferred from homology"/>
<dbReference type="NCBIfam" id="TIGR01979">
    <property type="entry name" value="sufS"/>
    <property type="match status" value="1"/>
</dbReference>
<evidence type="ECO:0000256" key="5">
    <source>
        <dbReference type="ARBA" id="ARBA00022898"/>
    </source>
</evidence>
<protein>
    <recommendedName>
        <fullName evidence="3">cysteine desulfurase</fullName>
        <ecNumber evidence="3">2.8.1.7</ecNumber>
    </recommendedName>
</protein>
<feature type="domain" description="Aminotransferase class V" evidence="7">
    <location>
        <begin position="25"/>
        <end position="395"/>
    </location>
</feature>
<dbReference type="InterPro" id="IPR015422">
    <property type="entry name" value="PyrdxlP-dep_Trfase_small"/>
</dbReference>
<dbReference type="Gene3D" id="3.90.1150.10">
    <property type="entry name" value="Aspartate Aminotransferase, domain 1"/>
    <property type="match status" value="1"/>
</dbReference>
<dbReference type="GO" id="GO:0030170">
    <property type="term" value="F:pyridoxal phosphate binding"/>
    <property type="evidence" value="ECO:0007669"/>
    <property type="project" value="InterPro"/>
</dbReference>
<dbReference type="EC" id="2.8.1.7" evidence="3"/>
<dbReference type="PIRSF" id="PIRSF005572">
    <property type="entry name" value="NifS"/>
    <property type="match status" value="1"/>
</dbReference>
<dbReference type="Gene3D" id="3.40.640.10">
    <property type="entry name" value="Type I PLP-dependent aspartate aminotransferase-like (Major domain)"/>
    <property type="match status" value="1"/>
</dbReference>
<dbReference type="InterPro" id="IPR000192">
    <property type="entry name" value="Aminotrans_V_dom"/>
</dbReference>
<evidence type="ECO:0000256" key="3">
    <source>
        <dbReference type="ARBA" id="ARBA00012239"/>
    </source>
</evidence>
<evidence type="ECO:0000256" key="4">
    <source>
        <dbReference type="ARBA" id="ARBA00022679"/>
    </source>
</evidence>
<comment type="catalytic activity">
    <reaction evidence="6">
        <text>(sulfur carrier)-H + L-cysteine = (sulfur carrier)-SH + L-alanine</text>
        <dbReference type="Rhea" id="RHEA:43892"/>
        <dbReference type="Rhea" id="RHEA-COMP:14737"/>
        <dbReference type="Rhea" id="RHEA-COMP:14739"/>
        <dbReference type="ChEBI" id="CHEBI:29917"/>
        <dbReference type="ChEBI" id="CHEBI:35235"/>
        <dbReference type="ChEBI" id="CHEBI:57972"/>
        <dbReference type="ChEBI" id="CHEBI:64428"/>
        <dbReference type="EC" id="2.8.1.7"/>
    </reaction>
</comment>
<keyword evidence="5" id="KW-0663">Pyridoxal phosphate</keyword>
<dbReference type="GO" id="GO:0006534">
    <property type="term" value="P:cysteine metabolic process"/>
    <property type="evidence" value="ECO:0007669"/>
    <property type="project" value="InterPro"/>
</dbReference>
<dbReference type="STRING" id="1968527.B5M47_01250"/>
<dbReference type="InterPro" id="IPR015421">
    <property type="entry name" value="PyrdxlP-dep_Trfase_major"/>
</dbReference>
<evidence type="ECO:0000256" key="1">
    <source>
        <dbReference type="ARBA" id="ARBA00001933"/>
    </source>
</evidence>
<dbReference type="SUPFAM" id="SSF53383">
    <property type="entry name" value="PLP-dependent transferases"/>
    <property type="match status" value="1"/>
</dbReference>
<dbReference type="EMBL" id="MZGJ01000005">
    <property type="protein sequence ID" value="OQX51315.1"/>
    <property type="molecule type" value="Genomic_DNA"/>
</dbReference>
<keyword evidence="4" id="KW-0808">Transferase</keyword>
<comment type="similarity">
    <text evidence="2">Belongs to the class-V pyridoxal-phosphate-dependent aminotransferase family. Csd subfamily.</text>
</comment>
<comment type="cofactor">
    <cofactor evidence="1">
        <name>pyridoxal 5'-phosphate</name>
        <dbReference type="ChEBI" id="CHEBI:597326"/>
    </cofactor>
</comment>
<gene>
    <name evidence="8" type="ORF">B5M47_01250</name>
</gene>
<dbReference type="Proteomes" id="UP000192520">
    <property type="component" value="Unassembled WGS sequence"/>
</dbReference>
<reference evidence="9" key="1">
    <citation type="submission" date="2017-03" db="EMBL/GenBank/DDBJ databases">
        <title>Novel pathways for hydrocarbon cycling and metabolic interdependencies in hydrothermal sediment communities.</title>
        <authorList>
            <person name="Dombrowski N."/>
            <person name="Seitz K."/>
            <person name="Teske A."/>
            <person name="Baker B."/>
        </authorList>
    </citation>
    <scope>NUCLEOTIDE SEQUENCE [LARGE SCALE GENOMIC DNA]</scope>
</reference>
<dbReference type="InterPro" id="IPR016454">
    <property type="entry name" value="Cysteine_dSase"/>
</dbReference>
<name>A0A1W9NYU3_UNCC3</name>
<evidence type="ECO:0000313" key="9">
    <source>
        <dbReference type="Proteomes" id="UP000192520"/>
    </source>
</evidence>
<evidence type="ECO:0000256" key="2">
    <source>
        <dbReference type="ARBA" id="ARBA00010447"/>
    </source>
</evidence>
<dbReference type="AlphaFoldDB" id="A0A1W9NYU3"/>
<dbReference type="InterPro" id="IPR015424">
    <property type="entry name" value="PyrdxlP-dep_Trfase"/>
</dbReference>
<dbReference type="Pfam" id="PF00266">
    <property type="entry name" value="Aminotran_5"/>
    <property type="match status" value="1"/>
</dbReference>
<dbReference type="PANTHER" id="PTHR43586:SF8">
    <property type="entry name" value="CYSTEINE DESULFURASE 1, CHLOROPLASTIC"/>
    <property type="match status" value="1"/>
</dbReference>
<evidence type="ECO:0000259" key="7">
    <source>
        <dbReference type="Pfam" id="PF00266"/>
    </source>
</evidence>
<evidence type="ECO:0000256" key="6">
    <source>
        <dbReference type="ARBA" id="ARBA00050776"/>
    </source>
</evidence>
<dbReference type="PANTHER" id="PTHR43586">
    <property type="entry name" value="CYSTEINE DESULFURASE"/>
    <property type="match status" value="1"/>
</dbReference>
<dbReference type="CDD" id="cd06453">
    <property type="entry name" value="SufS_like"/>
    <property type="match status" value="1"/>
</dbReference>
<dbReference type="GO" id="GO:0031071">
    <property type="term" value="F:cysteine desulfurase activity"/>
    <property type="evidence" value="ECO:0007669"/>
    <property type="project" value="UniProtKB-EC"/>
</dbReference>
<comment type="caution">
    <text evidence="8">The sequence shown here is derived from an EMBL/GenBank/DDBJ whole genome shotgun (WGS) entry which is preliminary data.</text>
</comment>
<organism evidence="8 9">
    <name type="scientific">candidate division CPR3 bacterium 4484_211</name>
    <dbReference type="NCBI Taxonomy" id="1968527"/>
    <lineage>
        <taxon>Bacteria</taxon>
        <taxon>Bacteria division CPR3</taxon>
    </lineage>
</organism>
<evidence type="ECO:0000313" key="8">
    <source>
        <dbReference type="EMBL" id="OQX51315.1"/>
    </source>
</evidence>